<dbReference type="SUPFAM" id="SSF53067">
    <property type="entry name" value="Actin-like ATPase domain"/>
    <property type="match status" value="2"/>
</dbReference>
<dbReference type="eggNOG" id="COG3426">
    <property type="taxonomic scope" value="Bacteria"/>
</dbReference>
<keyword evidence="3 9" id="KW-0963">Cytoplasm</keyword>
<dbReference type="GO" id="GO:0008776">
    <property type="term" value="F:acetate kinase activity"/>
    <property type="evidence" value="ECO:0007669"/>
    <property type="project" value="TreeGrafter"/>
</dbReference>
<dbReference type="GO" id="GO:0005524">
    <property type="term" value="F:ATP binding"/>
    <property type="evidence" value="ECO:0007669"/>
    <property type="project" value="UniProtKB-KW"/>
</dbReference>
<dbReference type="GO" id="GO:0047761">
    <property type="term" value="F:butyrate kinase activity"/>
    <property type="evidence" value="ECO:0007669"/>
    <property type="project" value="UniProtKB-UniRule"/>
</dbReference>
<dbReference type="Gene3D" id="3.30.420.40">
    <property type="match status" value="2"/>
</dbReference>
<dbReference type="Pfam" id="PF00871">
    <property type="entry name" value="Acetate_kinase"/>
    <property type="match status" value="1"/>
</dbReference>
<dbReference type="HOGENOM" id="CLU_048716_0_0_0"/>
<name>H0UK20_9BACT</name>
<comment type="subcellular location">
    <subcellularLocation>
        <location evidence="1 9">Cytoplasm</location>
    </subcellularLocation>
</comment>
<dbReference type="GO" id="GO:0005737">
    <property type="term" value="C:cytoplasm"/>
    <property type="evidence" value="ECO:0007669"/>
    <property type="project" value="UniProtKB-SubCell"/>
</dbReference>
<keyword evidence="7 9" id="KW-0067">ATP-binding</keyword>
<comment type="similarity">
    <text evidence="2 9 10">Belongs to the acetokinase family.</text>
</comment>
<dbReference type="EMBL" id="CM001376">
    <property type="protein sequence ID" value="EHM13030.1"/>
    <property type="molecule type" value="Genomic_DNA"/>
</dbReference>
<evidence type="ECO:0000256" key="3">
    <source>
        <dbReference type="ARBA" id="ARBA00022490"/>
    </source>
</evidence>
<protein>
    <recommendedName>
        <fullName evidence="9">Probable butyrate kinase</fullName>
        <shortName evidence="9">BK</shortName>
        <ecNumber evidence="9">2.7.2.7</ecNumber>
    </recommendedName>
    <alternativeName>
        <fullName evidence="9">Branched-chain carboxylic acid kinase</fullName>
    </alternativeName>
</protein>
<evidence type="ECO:0000313" key="12">
    <source>
        <dbReference type="Proteomes" id="UP000003806"/>
    </source>
</evidence>
<accession>H0UK20</accession>
<dbReference type="PRINTS" id="PR00471">
    <property type="entry name" value="ACETATEKNASE"/>
</dbReference>
<gene>
    <name evidence="9" type="primary">buk</name>
    <name evidence="11" type="ORF">JonanDRAFT_0635</name>
</gene>
<dbReference type="OrthoDB" id="9771859at2"/>
<comment type="catalytic activity">
    <reaction evidence="8 9">
        <text>butanoate + ATP = butanoyl phosphate + ADP</text>
        <dbReference type="Rhea" id="RHEA:13585"/>
        <dbReference type="ChEBI" id="CHEBI:17968"/>
        <dbReference type="ChEBI" id="CHEBI:30616"/>
        <dbReference type="ChEBI" id="CHEBI:58079"/>
        <dbReference type="ChEBI" id="CHEBI:456216"/>
        <dbReference type="EC" id="2.7.2.7"/>
    </reaction>
</comment>
<dbReference type="PANTHER" id="PTHR21060:SF20">
    <property type="entry name" value="BUTYRATE KINASE 1-RELATED"/>
    <property type="match status" value="1"/>
</dbReference>
<evidence type="ECO:0000256" key="9">
    <source>
        <dbReference type="HAMAP-Rule" id="MF_00542"/>
    </source>
</evidence>
<dbReference type="NCBIfam" id="TIGR02707">
    <property type="entry name" value="butyr_kinase"/>
    <property type="match status" value="1"/>
</dbReference>
<dbReference type="RefSeq" id="WP_008520888.1">
    <property type="nucleotide sequence ID" value="NZ_CM001376.1"/>
</dbReference>
<keyword evidence="4 9" id="KW-0808">Transferase</keyword>
<keyword evidence="12" id="KW-1185">Reference proteome</keyword>
<keyword evidence="6 9" id="KW-0418">Kinase</keyword>
<dbReference type="InterPro" id="IPR000890">
    <property type="entry name" value="Aliphatic_acid_kin_short-chain"/>
</dbReference>
<dbReference type="InterPro" id="IPR043129">
    <property type="entry name" value="ATPase_NBD"/>
</dbReference>
<dbReference type="STRING" id="885272.JonanDRAFT_0635"/>
<dbReference type="PROSITE" id="PS01076">
    <property type="entry name" value="ACETATE_KINASE_2"/>
    <property type="match status" value="1"/>
</dbReference>
<dbReference type="GO" id="GO:0006083">
    <property type="term" value="P:acetate metabolic process"/>
    <property type="evidence" value="ECO:0007669"/>
    <property type="project" value="TreeGrafter"/>
</dbReference>
<dbReference type="PANTHER" id="PTHR21060">
    <property type="entry name" value="ACETATE KINASE"/>
    <property type="match status" value="1"/>
</dbReference>
<evidence type="ECO:0000256" key="5">
    <source>
        <dbReference type="ARBA" id="ARBA00022741"/>
    </source>
</evidence>
<dbReference type="NCBIfam" id="NF002834">
    <property type="entry name" value="PRK03011.1-5"/>
    <property type="match status" value="1"/>
</dbReference>
<keyword evidence="5 9" id="KW-0547">Nucleotide-binding</keyword>
<dbReference type="Proteomes" id="UP000003806">
    <property type="component" value="Chromosome"/>
</dbReference>
<dbReference type="InterPro" id="IPR023865">
    <property type="entry name" value="Aliphatic_acid_kinase_CS"/>
</dbReference>
<proteinExistence type="inferred from homology"/>
<organism evidence="11 12">
    <name type="scientific">Jonquetella anthropi DSM 22815</name>
    <dbReference type="NCBI Taxonomy" id="885272"/>
    <lineage>
        <taxon>Bacteria</taxon>
        <taxon>Thermotogati</taxon>
        <taxon>Synergistota</taxon>
        <taxon>Synergistia</taxon>
        <taxon>Synergistales</taxon>
        <taxon>Dethiosulfovibrionaceae</taxon>
        <taxon>Jonquetella</taxon>
    </lineage>
</organism>
<sequence length="364" mass="38772">MSYQILAINPGSTSTKVAWFCDDKPLWSETIAHDAAETSKYPRAADQYDFRLKAVKDCVASHGSHLEDLSAAIGRGGIIDPLPGGTYRVDEALVARLQTGKPWDHASCLGGRIAYGLAEPLGKPAYIIDPVSVDELCPEARLSGLPQTPRVSLVHALNVKATVRRAAHDLGLDWQKANFVVAHLGGGVTICAHAKGRIIDFDSGNDGGPMSPERAGRLPAIEIVKLCFESGLSQSALKKYLAGGSGIKAWLGTHDVRAVRQMATDGDAKAQLILDAFAYQVACSMGMMAASLSGDVDALLFTGGISHDSELVAAIERRVGWIAPCLIYPGEDEMAALCGGALRVFQGLETARDYRSSVLKRESN</sequence>
<dbReference type="PIRSF" id="PIRSF036458">
    <property type="entry name" value="Butyrate_kin"/>
    <property type="match status" value="1"/>
</dbReference>
<evidence type="ECO:0000256" key="4">
    <source>
        <dbReference type="ARBA" id="ARBA00022679"/>
    </source>
</evidence>
<evidence type="ECO:0000256" key="7">
    <source>
        <dbReference type="ARBA" id="ARBA00022840"/>
    </source>
</evidence>
<dbReference type="CDD" id="cd24011">
    <property type="entry name" value="ASKHA_NBD_BK"/>
    <property type="match status" value="1"/>
</dbReference>
<evidence type="ECO:0000256" key="8">
    <source>
        <dbReference type="ARBA" id="ARBA00048596"/>
    </source>
</evidence>
<dbReference type="HAMAP" id="MF_00542">
    <property type="entry name" value="Butyrate_kinase"/>
    <property type="match status" value="1"/>
</dbReference>
<dbReference type="PROSITE" id="PS01075">
    <property type="entry name" value="ACETATE_KINASE_1"/>
    <property type="match status" value="1"/>
</dbReference>
<reference evidence="11 12" key="1">
    <citation type="submission" date="2011-11" db="EMBL/GenBank/DDBJ databases">
        <title>The Noncontiguous Finished genome of Jonquetella anthropi DSM 22815.</title>
        <authorList>
            <consortium name="US DOE Joint Genome Institute (JGI-PGF)"/>
            <person name="Lucas S."/>
            <person name="Copeland A."/>
            <person name="Lapidus A."/>
            <person name="Glavina del Rio T."/>
            <person name="Dalin E."/>
            <person name="Tice H."/>
            <person name="Bruce D."/>
            <person name="Goodwin L."/>
            <person name="Pitluck S."/>
            <person name="Peters L."/>
            <person name="Mikhailova N."/>
            <person name="Held B."/>
            <person name="Kyrpides N."/>
            <person name="Mavromatis K."/>
            <person name="Ivanova N."/>
            <person name="Markowitz V."/>
            <person name="Cheng J.-F."/>
            <person name="Hugenholtz P."/>
            <person name="Woyke T."/>
            <person name="Wu D."/>
            <person name="Gronow S."/>
            <person name="Wellnitz S."/>
            <person name="Brambilla E."/>
            <person name="Klenk H.-P."/>
            <person name="Eisen J.A."/>
        </authorList>
    </citation>
    <scope>NUCLEOTIDE SEQUENCE [LARGE SCALE GENOMIC DNA]</scope>
    <source>
        <strain evidence="11 12">DSM 22815</strain>
    </source>
</reference>
<dbReference type="InterPro" id="IPR011245">
    <property type="entry name" value="Butyrate_kin"/>
</dbReference>
<evidence type="ECO:0000256" key="1">
    <source>
        <dbReference type="ARBA" id="ARBA00004496"/>
    </source>
</evidence>
<dbReference type="AlphaFoldDB" id="H0UK20"/>
<evidence type="ECO:0000256" key="10">
    <source>
        <dbReference type="RuleBase" id="RU003835"/>
    </source>
</evidence>
<evidence type="ECO:0000313" key="11">
    <source>
        <dbReference type="EMBL" id="EHM13030.1"/>
    </source>
</evidence>
<evidence type="ECO:0000256" key="2">
    <source>
        <dbReference type="ARBA" id="ARBA00008748"/>
    </source>
</evidence>
<dbReference type="EC" id="2.7.2.7" evidence="9"/>
<evidence type="ECO:0000256" key="6">
    <source>
        <dbReference type="ARBA" id="ARBA00022777"/>
    </source>
</evidence>